<keyword evidence="8" id="KW-0807">Transducer</keyword>
<evidence type="ECO:0000313" key="11">
    <source>
        <dbReference type="Proteomes" id="UP000245341"/>
    </source>
</evidence>
<feature type="transmembrane region" description="Helical" evidence="9">
    <location>
        <begin position="97"/>
        <end position="118"/>
    </location>
</feature>
<dbReference type="PANTHER" id="PTHR24232:SF103">
    <property type="entry name" value="G-PROTEIN COUPLED RECEPTORS FAMILY 1 PROFILE DOMAIN-CONTAINING PROTEIN"/>
    <property type="match status" value="1"/>
</dbReference>
<dbReference type="Proteomes" id="UP000245341">
    <property type="component" value="Unplaced"/>
</dbReference>
<dbReference type="PRINTS" id="PR00237">
    <property type="entry name" value="GPCRRHODOPSN"/>
</dbReference>
<evidence type="ECO:0000256" key="2">
    <source>
        <dbReference type="ARBA" id="ARBA00022692"/>
    </source>
</evidence>
<dbReference type="GO" id="GO:0004930">
    <property type="term" value="F:G protein-coupled receptor activity"/>
    <property type="evidence" value="ECO:0007669"/>
    <property type="project" value="UniProtKB-KW"/>
</dbReference>
<evidence type="ECO:0000256" key="5">
    <source>
        <dbReference type="ARBA" id="ARBA00023136"/>
    </source>
</evidence>
<dbReference type="OrthoDB" id="6086428at2759"/>
<evidence type="ECO:0000313" key="12">
    <source>
        <dbReference type="RefSeq" id="XP_030873341.1"/>
    </source>
</evidence>
<keyword evidence="11" id="KW-1185">Reference proteome</keyword>
<evidence type="ECO:0000256" key="1">
    <source>
        <dbReference type="ARBA" id="ARBA00004141"/>
    </source>
</evidence>
<organism evidence="11 12">
    <name type="scientific">Leptonychotes weddellii</name>
    <name type="common">Weddell seal</name>
    <name type="synonym">Otaria weddellii</name>
    <dbReference type="NCBI Taxonomy" id="9713"/>
    <lineage>
        <taxon>Eukaryota</taxon>
        <taxon>Metazoa</taxon>
        <taxon>Chordata</taxon>
        <taxon>Craniata</taxon>
        <taxon>Vertebrata</taxon>
        <taxon>Euteleostomi</taxon>
        <taxon>Mammalia</taxon>
        <taxon>Eutheria</taxon>
        <taxon>Laurasiatheria</taxon>
        <taxon>Carnivora</taxon>
        <taxon>Caniformia</taxon>
        <taxon>Pinnipedia</taxon>
        <taxon>Phocidae</taxon>
        <taxon>Monachinae</taxon>
        <taxon>Lobodontini</taxon>
        <taxon>Leptonychotes</taxon>
    </lineage>
</organism>
<keyword evidence="3 9" id="KW-1133">Transmembrane helix</keyword>
<accession>A0A7F8PYJ3</accession>
<evidence type="ECO:0000256" key="4">
    <source>
        <dbReference type="ARBA" id="ARBA00023040"/>
    </source>
</evidence>
<keyword evidence="6" id="KW-0675">Receptor</keyword>
<evidence type="ECO:0000256" key="7">
    <source>
        <dbReference type="ARBA" id="ARBA00023180"/>
    </source>
</evidence>
<dbReference type="GeneID" id="115936728"/>
<feature type="transmembrane region" description="Helical" evidence="9">
    <location>
        <begin position="57"/>
        <end position="77"/>
    </location>
</feature>
<keyword evidence="4" id="KW-0297">G-protein coupled receptor</keyword>
<evidence type="ECO:0000256" key="8">
    <source>
        <dbReference type="ARBA" id="ARBA00023224"/>
    </source>
</evidence>
<sequence>MASGNSSHDCIADPGGRVLSQVTRVSICFILALGLPLNGLGLWVFCCRLRRWTETRVYMANLVVADFLLLLSLPGVLHMLGQGQGDQEGPLCRVLQSFYYVNTYMSMCLITAIAVDHYTALSFPLRARAPARPPSPAWPSGCWSLGLWPW</sequence>
<comment type="subcellular location">
    <subcellularLocation>
        <location evidence="1">Membrane</location>
        <topology evidence="1">Multi-pass membrane protein</topology>
    </subcellularLocation>
</comment>
<dbReference type="InterPro" id="IPR000276">
    <property type="entry name" value="GPCR_Rhodpsn"/>
</dbReference>
<keyword evidence="2 9" id="KW-0812">Transmembrane</keyword>
<dbReference type="PANTHER" id="PTHR24232">
    <property type="entry name" value="G-PROTEIN COUPLED RECEPTOR"/>
    <property type="match status" value="1"/>
</dbReference>
<evidence type="ECO:0000256" key="3">
    <source>
        <dbReference type="ARBA" id="ARBA00022989"/>
    </source>
</evidence>
<dbReference type="GO" id="GO:0007200">
    <property type="term" value="P:phospholipase C-activating G protein-coupled receptor signaling pathway"/>
    <property type="evidence" value="ECO:0007669"/>
    <property type="project" value="TreeGrafter"/>
</dbReference>
<proteinExistence type="predicted"/>
<name>A0A7F8PYJ3_LEPWE</name>
<dbReference type="AlphaFoldDB" id="A0A7F8PYJ3"/>
<keyword evidence="7" id="KW-0325">Glycoprotein</keyword>
<gene>
    <name evidence="12" type="primary">LOC115936728</name>
</gene>
<evidence type="ECO:0000259" key="10">
    <source>
        <dbReference type="PROSITE" id="PS50262"/>
    </source>
</evidence>
<dbReference type="GO" id="GO:0035025">
    <property type="term" value="P:positive regulation of Rho protein signal transduction"/>
    <property type="evidence" value="ECO:0007669"/>
    <property type="project" value="TreeGrafter"/>
</dbReference>
<protein>
    <submittedName>
        <fullName evidence="12">G-protein coupled receptor 35-like</fullName>
    </submittedName>
</protein>
<dbReference type="SUPFAM" id="SSF81321">
    <property type="entry name" value="Family A G protein-coupled receptor-like"/>
    <property type="match status" value="1"/>
</dbReference>
<dbReference type="PROSITE" id="PS50262">
    <property type="entry name" value="G_PROTEIN_RECEP_F1_2"/>
    <property type="match status" value="1"/>
</dbReference>
<evidence type="ECO:0000256" key="9">
    <source>
        <dbReference type="SAM" id="Phobius"/>
    </source>
</evidence>
<dbReference type="RefSeq" id="XP_030873341.1">
    <property type="nucleotide sequence ID" value="XM_031017481.1"/>
</dbReference>
<dbReference type="GO" id="GO:0005886">
    <property type="term" value="C:plasma membrane"/>
    <property type="evidence" value="ECO:0007669"/>
    <property type="project" value="TreeGrafter"/>
</dbReference>
<reference evidence="12" key="1">
    <citation type="submission" date="2025-08" db="UniProtKB">
        <authorList>
            <consortium name="RefSeq"/>
        </authorList>
    </citation>
    <scope>IDENTIFICATION</scope>
    <source>
        <tissue evidence="12">Liver</tissue>
    </source>
</reference>
<dbReference type="Gene3D" id="1.20.1070.10">
    <property type="entry name" value="Rhodopsin 7-helix transmembrane proteins"/>
    <property type="match status" value="1"/>
</dbReference>
<feature type="domain" description="G-protein coupled receptors family 1 profile" evidence="10">
    <location>
        <begin position="37"/>
        <end position="150"/>
    </location>
</feature>
<dbReference type="KEGG" id="lww:115936728"/>
<dbReference type="InterPro" id="IPR017452">
    <property type="entry name" value="GPCR_Rhodpsn_7TM"/>
</dbReference>
<feature type="transmembrane region" description="Helical" evidence="9">
    <location>
        <begin position="24"/>
        <end position="45"/>
    </location>
</feature>
<keyword evidence="5 9" id="KW-0472">Membrane</keyword>
<evidence type="ECO:0000256" key="6">
    <source>
        <dbReference type="ARBA" id="ARBA00023170"/>
    </source>
</evidence>
<dbReference type="Pfam" id="PF00001">
    <property type="entry name" value="7tm_1"/>
    <property type="match status" value="1"/>
</dbReference>